<name>A0A2D3W8B7_9BACT</name>
<sequence>MKIVQLLPELNEGGVERGVVELSRELIKRGFESVVISNGGRLVERLEREGSVHVKVDVCSKNPISAPWRIFVLYRTLKKIRPDLLHVRSRVPAWMVFFANHFLHLPVVSTVHGFNSVGFYSSIMTKTDHVICVSGAIKDFIQTHYGVPDEKISVIPRGIDLTVFNPSTIDRSFIEAFQTRFGLHDRFIVSTVGRITQLKDLETFIRAVAILKKEIPNIVGLVIGGIREDKHAYAASLQGLCASLELDDTVLFCGSSNNVAEIYALSDVTLSCSKKPESFGRSVAEAIAMNTPVVATRHGGVLDIVQEGVNGYFSAIEDAQDLAQKITQAKELSFDGYTYVKCHFSLDQMVEKTIGVYQKRL</sequence>
<dbReference type="Gene3D" id="3.40.50.2000">
    <property type="entry name" value="Glycogen Phosphorylase B"/>
    <property type="match status" value="2"/>
</dbReference>
<dbReference type="Proteomes" id="UP000231638">
    <property type="component" value="Unassembled WGS sequence"/>
</dbReference>
<dbReference type="STRING" id="366522.GCA_001548055_00622"/>
<dbReference type="AlphaFoldDB" id="A0A2D3W8B7"/>
<organism evidence="3 4">
    <name type="scientific">Sulfurospirillum cavolei</name>
    <dbReference type="NCBI Taxonomy" id="366522"/>
    <lineage>
        <taxon>Bacteria</taxon>
        <taxon>Pseudomonadati</taxon>
        <taxon>Campylobacterota</taxon>
        <taxon>Epsilonproteobacteria</taxon>
        <taxon>Campylobacterales</taxon>
        <taxon>Sulfurospirillaceae</taxon>
        <taxon>Sulfurospirillum</taxon>
    </lineage>
</organism>
<evidence type="ECO:0000313" key="4">
    <source>
        <dbReference type="Proteomes" id="UP000231638"/>
    </source>
</evidence>
<dbReference type="InterPro" id="IPR001296">
    <property type="entry name" value="Glyco_trans_1"/>
</dbReference>
<dbReference type="Pfam" id="PF13439">
    <property type="entry name" value="Glyco_transf_4"/>
    <property type="match status" value="1"/>
</dbReference>
<dbReference type="InterPro" id="IPR028098">
    <property type="entry name" value="Glyco_trans_4-like_N"/>
</dbReference>
<dbReference type="CDD" id="cd03819">
    <property type="entry name" value="GT4_WavL-like"/>
    <property type="match status" value="1"/>
</dbReference>
<dbReference type="SUPFAM" id="SSF53756">
    <property type="entry name" value="UDP-Glycosyltransferase/glycogen phosphorylase"/>
    <property type="match status" value="1"/>
</dbReference>
<keyword evidence="3" id="KW-0808">Transferase</keyword>
<dbReference type="PANTHER" id="PTHR45947">
    <property type="entry name" value="SULFOQUINOVOSYL TRANSFERASE SQD2"/>
    <property type="match status" value="1"/>
</dbReference>
<feature type="domain" description="Glycosyltransferase subfamily 4-like N-terminal" evidence="2">
    <location>
        <begin position="13"/>
        <end position="162"/>
    </location>
</feature>
<dbReference type="EMBL" id="DLUG01000100">
    <property type="protein sequence ID" value="DAB36648.1"/>
    <property type="molecule type" value="Genomic_DNA"/>
</dbReference>
<proteinExistence type="predicted"/>
<dbReference type="Pfam" id="PF00534">
    <property type="entry name" value="Glycos_transf_1"/>
    <property type="match status" value="1"/>
</dbReference>
<evidence type="ECO:0000313" key="3">
    <source>
        <dbReference type="EMBL" id="DAB36648.1"/>
    </source>
</evidence>
<accession>A0A2D3W8B7</accession>
<evidence type="ECO:0000259" key="2">
    <source>
        <dbReference type="Pfam" id="PF13439"/>
    </source>
</evidence>
<gene>
    <name evidence="3" type="ORF">CFH80_03750</name>
</gene>
<reference evidence="3 4" key="1">
    <citation type="journal article" date="2017" name="Front. Microbiol.">
        <title>Comparative Genomic Analysis of the Class Epsilonproteobacteria and Proposed Reclassification to Epsilonbacteraeota (phyl. nov.).</title>
        <authorList>
            <person name="Waite D.W."/>
            <person name="Vanwonterghem I."/>
            <person name="Rinke C."/>
            <person name="Parks D.H."/>
            <person name="Zhang Y."/>
            <person name="Takai K."/>
            <person name="Sievert S.M."/>
            <person name="Simon J."/>
            <person name="Campbell B.J."/>
            <person name="Hanson T.E."/>
            <person name="Woyke T."/>
            <person name="Klotz M.G."/>
            <person name="Hugenholtz P."/>
        </authorList>
    </citation>
    <scope>NUCLEOTIDE SEQUENCE [LARGE SCALE GENOMIC DNA]</scope>
    <source>
        <strain evidence="3">UBA11420</strain>
    </source>
</reference>
<protein>
    <submittedName>
        <fullName evidence="3">Glycosyl transferase</fullName>
    </submittedName>
</protein>
<evidence type="ECO:0000259" key="1">
    <source>
        <dbReference type="Pfam" id="PF00534"/>
    </source>
</evidence>
<dbReference type="InterPro" id="IPR050194">
    <property type="entry name" value="Glycosyltransferase_grp1"/>
</dbReference>
<dbReference type="PANTHER" id="PTHR45947:SF3">
    <property type="entry name" value="SULFOQUINOVOSYL TRANSFERASE SQD2"/>
    <property type="match status" value="1"/>
</dbReference>
<dbReference type="GO" id="GO:0016757">
    <property type="term" value="F:glycosyltransferase activity"/>
    <property type="evidence" value="ECO:0007669"/>
    <property type="project" value="InterPro"/>
</dbReference>
<feature type="domain" description="Glycosyl transferase family 1" evidence="1">
    <location>
        <begin position="184"/>
        <end position="331"/>
    </location>
</feature>
<comment type="caution">
    <text evidence="3">The sequence shown here is derived from an EMBL/GenBank/DDBJ whole genome shotgun (WGS) entry which is preliminary data.</text>
</comment>